<proteinExistence type="predicted"/>
<name>A0ABY1JNG6_9BACL</name>
<feature type="domain" description="Carbohydrate-binding" evidence="1">
    <location>
        <begin position="33"/>
        <end position="194"/>
    </location>
</feature>
<comment type="caution">
    <text evidence="2">The sequence shown here is derived from an EMBL/GenBank/DDBJ whole genome shotgun (WGS) entry which is preliminary data.</text>
</comment>
<dbReference type="Proteomes" id="UP000186666">
    <property type="component" value="Unassembled WGS sequence"/>
</dbReference>
<evidence type="ECO:0000259" key="1">
    <source>
        <dbReference type="Pfam" id="PF16011"/>
    </source>
</evidence>
<dbReference type="InterPro" id="IPR010502">
    <property type="entry name" value="Carb-bd_dom_fam9"/>
</dbReference>
<accession>A0ABY1JNG6</accession>
<reference evidence="2 3" key="1">
    <citation type="submission" date="2017-01" db="EMBL/GenBank/DDBJ databases">
        <authorList>
            <person name="Varghese N."/>
            <person name="Submissions S."/>
        </authorList>
    </citation>
    <scope>NUCLEOTIDE SEQUENCE [LARGE SCALE GENOMIC DNA]</scope>
    <source>
        <strain evidence="2 3">ATCC 23464</strain>
    </source>
</reference>
<dbReference type="EMBL" id="FTNK01000002">
    <property type="protein sequence ID" value="SIQ49784.1"/>
    <property type="molecule type" value="Genomic_DNA"/>
</dbReference>
<protein>
    <submittedName>
        <fullName evidence="2">Carbohydrate family 9 binding domain-like</fullName>
    </submittedName>
</protein>
<dbReference type="Pfam" id="PF16011">
    <property type="entry name" value="CBM9_2"/>
    <property type="match status" value="1"/>
</dbReference>
<evidence type="ECO:0000313" key="3">
    <source>
        <dbReference type="Proteomes" id="UP000186666"/>
    </source>
</evidence>
<organism evidence="2 3">
    <name type="scientific">Paenibacillus macquariensis</name>
    <dbReference type="NCBI Taxonomy" id="948756"/>
    <lineage>
        <taxon>Bacteria</taxon>
        <taxon>Bacillati</taxon>
        <taxon>Bacillota</taxon>
        <taxon>Bacilli</taxon>
        <taxon>Bacillales</taxon>
        <taxon>Paenibacillaceae</taxon>
        <taxon>Paenibacillus</taxon>
    </lineage>
</organism>
<gene>
    <name evidence="2" type="ORF">SAMN05421578_102260</name>
</gene>
<evidence type="ECO:0000313" key="2">
    <source>
        <dbReference type="EMBL" id="SIQ49784.1"/>
    </source>
</evidence>
<dbReference type="Gene3D" id="2.60.40.1190">
    <property type="match status" value="1"/>
</dbReference>
<dbReference type="CDD" id="cd09620">
    <property type="entry name" value="CBM9_like_3"/>
    <property type="match status" value="1"/>
</dbReference>
<sequence>MYQCKQVQSTIDWNSCDVLELSDTVTGLPPKEATEVRACWSTEYLYLRFLCKESNIVSDFEHRDDPLYEQDVVEFFIDEEDKGTGYLELEVSPRNIVFDAVIENDGIDTVVSIDQTWCFKDLQTSVESKKQGYLTTFITIPSSNFIHPLHQGLRWKVNFYRIDEDLDGNREFQAWRPTEKINFHIPSRFGTMVFI</sequence>
<dbReference type="SUPFAM" id="SSF49344">
    <property type="entry name" value="CBD9-like"/>
    <property type="match status" value="1"/>
</dbReference>
<keyword evidence="3" id="KW-1185">Reference proteome</keyword>